<evidence type="ECO:0000313" key="6">
    <source>
        <dbReference type="EMBL" id="MDK7241547.1"/>
    </source>
</evidence>
<evidence type="ECO:0000259" key="5">
    <source>
        <dbReference type="SMART" id="SM00563"/>
    </source>
</evidence>
<evidence type="ECO:0000313" key="7">
    <source>
        <dbReference type="Proteomes" id="UP001236303"/>
    </source>
</evidence>
<dbReference type="RefSeq" id="WP_070712591.1">
    <property type="nucleotide sequence ID" value="NZ_JASOPA010000001.1"/>
</dbReference>
<dbReference type="CDD" id="cd07989">
    <property type="entry name" value="LPLAT_AGPAT-like"/>
    <property type="match status" value="1"/>
</dbReference>
<reference evidence="6" key="1">
    <citation type="submission" date="2023-05" db="EMBL/GenBank/DDBJ databases">
        <title>Cataloging the Phylogenetic Diversity of Human Bladder Bacteria.</title>
        <authorList>
            <person name="Du J."/>
        </authorList>
    </citation>
    <scope>NUCLEOTIDE SEQUENCE</scope>
    <source>
        <strain evidence="6">UMB1050</strain>
    </source>
</reference>
<keyword evidence="4" id="KW-1133">Transmembrane helix</keyword>
<proteinExistence type="predicted"/>
<dbReference type="PANTHER" id="PTHR10434:SF11">
    <property type="entry name" value="1-ACYL-SN-GLYCEROL-3-PHOSPHATE ACYLTRANSFERASE"/>
    <property type="match status" value="1"/>
</dbReference>
<accession>A0AAW6Y850</accession>
<evidence type="ECO:0000256" key="4">
    <source>
        <dbReference type="SAM" id="Phobius"/>
    </source>
</evidence>
<dbReference type="Proteomes" id="UP001236303">
    <property type="component" value="Unassembled WGS sequence"/>
</dbReference>
<dbReference type="GO" id="GO:0003841">
    <property type="term" value="F:1-acylglycerol-3-phosphate O-acyltransferase activity"/>
    <property type="evidence" value="ECO:0007669"/>
    <property type="project" value="TreeGrafter"/>
</dbReference>
<dbReference type="InterPro" id="IPR002123">
    <property type="entry name" value="Plipid/glycerol_acylTrfase"/>
</dbReference>
<dbReference type="GO" id="GO:0006654">
    <property type="term" value="P:phosphatidic acid biosynthetic process"/>
    <property type="evidence" value="ECO:0007669"/>
    <property type="project" value="TreeGrafter"/>
</dbReference>
<evidence type="ECO:0000256" key="3">
    <source>
        <dbReference type="ARBA" id="ARBA00023315"/>
    </source>
</evidence>
<name>A0AAW6Y850_NEISU</name>
<keyword evidence="4" id="KW-0812">Transmembrane</keyword>
<dbReference type="EMBL" id="JASOPA010000001">
    <property type="protein sequence ID" value="MDK7241547.1"/>
    <property type="molecule type" value="Genomic_DNA"/>
</dbReference>
<evidence type="ECO:0000256" key="2">
    <source>
        <dbReference type="ARBA" id="ARBA00022679"/>
    </source>
</evidence>
<protein>
    <submittedName>
        <fullName evidence="6">Lysophospholipid acyltransferase family protein</fullName>
    </submittedName>
</protein>
<dbReference type="Pfam" id="PF01553">
    <property type="entry name" value="Acyltransferase"/>
    <property type="match status" value="1"/>
</dbReference>
<dbReference type="SUPFAM" id="SSF69593">
    <property type="entry name" value="Glycerol-3-phosphate (1)-acyltransferase"/>
    <property type="match status" value="1"/>
</dbReference>
<feature type="domain" description="Phospholipid/glycerol acyltransferase" evidence="5">
    <location>
        <begin position="69"/>
        <end position="182"/>
    </location>
</feature>
<dbReference type="AlphaFoldDB" id="A0AAW6Y850"/>
<organism evidence="6 7">
    <name type="scientific">Neisseria subflava</name>
    <dbReference type="NCBI Taxonomy" id="28449"/>
    <lineage>
        <taxon>Bacteria</taxon>
        <taxon>Pseudomonadati</taxon>
        <taxon>Pseudomonadota</taxon>
        <taxon>Betaproteobacteria</taxon>
        <taxon>Neisseriales</taxon>
        <taxon>Neisseriaceae</taxon>
        <taxon>Neisseria</taxon>
    </lineage>
</organism>
<gene>
    <name evidence="6" type="ORF">QP451_00630</name>
</gene>
<evidence type="ECO:0000256" key="1">
    <source>
        <dbReference type="ARBA" id="ARBA00005189"/>
    </source>
</evidence>
<feature type="transmembrane region" description="Helical" evidence="4">
    <location>
        <begin position="7"/>
        <end position="32"/>
    </location>
</feature>
<comment type="pathway">
    <text evidence="1">Lipid metabolism.</text>
</comment>
<keyword evidence="3 6" id="KW-0012">Acyltransferase</keyword>
<dbReference type="SMART" id="SM00563">
    <property type="entry name" value="PlsC"/>
    <property type="match status" value="1"/>
</dbReference>
<keyword evidence="4" id="KW-0472">Membrane</keyword>
<sequence>MTAKIRFIFRLLCIAGCLLYGMAEMFFLFPFYSSKRKLRAIQLWSLRVLASCGMKLQTFGTPPQEGRGQMLISNHISWLDIMAVNGAFPGRFVAKDDVAKWPVVGYLATQAQTVYVSRNRGIKGNSAKIAGVTEALKNGDTVTIFPEGTSTEGREILPFKPSFFQTAYDAGVPIIPVLCRYPNPDGSSPNPHTAYYGDISLWQSICMVISQPSSMVELHFLDPIEAGEDRYATALHVHALLSEKQKQLG</sequence>
<keyword evidence="2" id="KW-0808">Transferase</keyword>
<comment type="caution">
    <text evidence="6">The sequence shown here is derived from an EMBL/GenBank/DDBJ whole genome shotgun (WGS) entry which is preliminary data.</text>
</comment>
<dbReference type="PANTHER" id="PTHR10434">
    <property type="entry name" value="1-ACYL-SN-GLYCEROL-3-PHOSPHATE ACYLTRANSFERASE"/>
    <property type="match status" value="1"/>
</dbReference>